<name>A0A7S4PE69_GUITH</name>
<gene>
    <name evidence="3" type="ORF">GTHE00462_LOCUS33996</name>
</gene>
<evidence type="ECO:0000256" key="2">
    <source>
        <dbReference type="SAM" id="MobiDB-lite"/>
    </source>
</evidence>
<dbReference type="Gene3D" id="6.10.280.150">
    <property type="match status" value="1"/>
</dbReference>
<feature type="compositionally biased region" description="Low complexity" evidence="2">
    <location>
        <begin position="306"/>
        <end position="322"/>
    </location>
</feature>
<dbReference type="AlphaFoldDB" id="A0A7S4PE69"/>
<sequence>MLQREMVESASSIVSESEVFAPIMQDEEQSRRYPRVSTVASTVALLRQLEQFTRSTTAIFQDILDCADVSQSRIMSLEGRVRSAEQAVGFLEEDLKTFSPAQDSLNFVIEHGSELPDKPVELPMTAWPSLYDEDRSVPAWAQGIQGRLDGCRQEPQVENQEAYSDPQFFKREWEREIAKEEMELQTARKQHHKEAKEMMKKQKENERSKVAANVQEIKKKRFVVMDDCRDLIRTQTGLPVMATKHKDIKYEVDAAASQNLCNLSIFNVNPSLASSYARSEQKMILPAQERASTYGHSQHHPQDTQSSASTVASTSSGGSGESVYEESFSVLVISDAF</sequence>
<reference evidence="3" key="1">
    <citation type="submission" date="2021-01" db="EMBL/GenBank/DDBJ databases">
        <authorList>
            <person name="Corre E."/>
            <person name="Pelletier E."/>
            <person name="Niang G."/>
            <person name="Scheremetjew M."/>
            <person name="Finn R."/>
            <person name="Kale V."/>
            <person name="Holt S."/>
            <person name="Cochrane G."/>
            <person name="Meng A."/>
            <person name="Brown T."/>
            <person name="Cohen L."/>
        </authorList>
    </citation>
    <scope>NUCLEOTIDE SEQUENCE</scope>
    <source>
        <strain evidence="3">CCMP 2712</strain>
    </source>
</reference>
<feature type="coiled-coil region" evidence="1">
    <location>
        <begin position="170"/>
        <end position="220"/>
    </location>
</feature>
<evidence type="ECO:0000313" key="3">
    <source>
        <dbReference type="EMBL" id="CAE2332303.1"/>
    </source>
</evidence>
<dbReference type="EMBL" id="HBKN01043392">
    <property type="protein sequence ID" value="CAE2332303.1"/>
    <property type="molecule type" value="Transcribed_RNA"/>
</dbReference>
<feature type="region of interest" description="Disordered" evidence="2">
    <location>
        <begin position="290"/>
        <end position="322"/>
    </location>
</feature>
<evidence type="ECO:0000256" key="1">
    <source>
        <dbReference type="SAM" id="Coils"/>
    </source>
</evidence>
<protein>
    <submittedName>
        <fullName evidence="3">Uncharacterized protein</fullName>
    </submittedName>
</protein>
<proteinExistence type="predicted"/>
<organism evidence="3">
    <name type="scientific">Guillardia theta</name>
    <name type="common">Cryptophyte</name>
    <name type="synonym">Cryptomonas phi</name>
    <dbReference type="NCBI Taxonomy" id="55529"/>
    <lineage>
        <taxon>Eukaryota</taxon>
        <taxon>Cryptophyceae</taxon>
        <taxon>Pyrenomonadales</taxon>
        <taxon>Geminigeraceae</taxon>
        <taxon>Guillardia</taxon>
    </lineage>
</organism>
<keyword evidence="1" id="KW-0175">Coiled coil</keyword>
<accession>A0A7S4PE69</accession>